<reference evidence="5 6" key="1">
    <citation type="journal article" date="2023" name="PLoS ONE">
        <title>Cytospora paraplurivora sp. nov. isolated from orchards with fruit tree decline syndrome in Ontario, Canada.</title>
        <authorList>
            <person name="Ilyukhin E."/>
            <person name="Nguyen H.D.T."/>
            <person name="Castle A.J."/>
            <person name="Ellouze W."/>
        </authorList>
    </citation>
    <scope>NUCLEOTIDE SEQUENCE [LARGE SCALE GENOMIC DNA]</scope>
    <source>
        <strain evidence="5 6">FDS-564</strain>
    </source>
</reference>
<dbReference type="PROSITE" id="PS51683">
    <property type="entry name" value="SAM_OMT_II"/>
    <property type="match status" value="1"/>
</dbReference>
<dbReference type="Pfam" id="PF00891">
    <property type="entry name" value="Methyltransf_2"/>
    <property type="match status" value="1"/>
</dbReference>
<proteinExistence type="predicted"/>
<dbReference type="SUPFAM" id="SSF53335">
    <property type="entry name" value="S-adenosyl-L-methionine-dependent methyltransferases"/>
    <property type="match status" value="1"/>
</dbReference>
<dbReference type="GO" id="GO:0008171">
    <property type="term" value="F:O-methyltransferase activity"/>
    <property type="evidence" value="ECO:0007669"/>
    <property type="project" value="InterPro"/>
</dbReference>
<dbReference type="Gene3D" id="1.10.10.10">
    <property type="entry name" value="Winged helix-like DNA-binding domain superfamily/Winged helix DNA-binding domain"/>
    <property type="match status" value="1"/>
</dbReference>
<comment type="caution">
    <text evidence="5">The sequence shown here is derived from an EMBL/GenBank/DDBJ whole genome shotgun (WGS) entry which is preliminary data.</text>
</comment>
<keyword evidence="3" id="KW-0949">S-adenosyl-L-methionine</keyword>
<dbReference type="InterPro" id="IPR029063">
    <property type="entry name" value="SAM-dependent_MTases_sf"/>
</dbReference>
<organism evidence="5 6">
    <name type="scientific">Cytospora paraplurivora</name>
    <dbReference type="NCBI Taxonomy" id="2898453"/>
    <lineage>
        <taxon>Eukaryota</taxon>
        <taxon>Fungi</taxon>
        <taxon>Dikarya</taxon>
        <taxon>Ascomycota</taxon>
        <taxon>Pezizomycotina</taxon>
        <taxon>Sordariomycetes</taxon>
        <taxon>Sordariomycetidae</taxon>
        <taxon>Diaporthales</taxon>
        <taxon>Cytosporaceae</taxon>
        <taxon>Cytospora</taxon>
    </lineage>
</organism>
<evidence type="ECO:0000313" key="6">
    <source>
        <dbReference type="Proteomes" id="UP001320245"/>
    </source>
</evidence>
<dbReference type="Gene3D" id="3.40.50.150">
    <property type="entry name" value="Vaccinia Virus protein VP39"/>
    <property type="match status" value="1"/>
</dbReference>
<evidence type="ECO:0000256" key="3">
    <source>
        <dbReference type="ARBA" id="ARBA00022691"/>
    </source>
</evidence>
<dbReference type="PANTHER" id="PTHR43712">
    <property type="entry name" value="PUTATIVE (AFU_ORTHOLOGUE AFUA_4G14580)-RELATED"/>
    <property type="match status" value="1"/>
</dbReference>
<evidence type="ECO:0000256" key="2">
    <source>
        <dbReference type="ARBA" id="ARBA00022679"/>
    </source>
</evidence>
<evidence type="ECO:0000313" key="5">
    <source>
        <dbReference type="EMBL" id="KAK7734289.1"/>
    </source>
</evidence>
<dbReference type="EMBL" id="JAJSPL020000043">
    <property type="protein sequence ID" value="KAK7734289.1"/>
    <property type="molecule type" value="Genomic_DNA"/>
</dbReference>
<dbReference type="GO" id="GO:0032259">
    <property type="term" value="P:methylation"/>
    <property type="evidence" value="ECO:0007669"/>
    <property type="project" value="UniProtKB-KW"/>
</dbReference>
<feature type="domain" description="O-methyltransferase C-terminal" evidence="4">
    <location>
        <begin position="202"/>
        <end position="408"/>
    </location>
</feature>
<dbReference type="InterPro" id="IPR001077">
    <property type="entry name" value="COMT_C"/>
</dbReference>
<gene>
    <name evidence="5" type="ORF">SLS53_007939</name>
</gene>
<evidence type="ECO:0000256" key="1">
    <source>
        <dbReference type="ARBA" id="ARBA00022603"/>
    </source>
</evidence>
<dbReference type="AlphaFoldDB" id="A0AAN9TZL1"/>
<dbReference type="Proteomes" id="UP001320245">
    <property type="component" value="Unassembled WGS sequence"/>
</dbReference>
<dbReference type="InterPro" id="IPR016461">
    <property type="entry name" value="COMT-like"/>
</dbReference>
<dbReference type="SUPFAM" id="SSF46785">
    <property type="entry name" value="Winged helix' DNA-binding domain"/>
    <property type="match status" value="1"/>
</dbReference>
<evidence type="ECO:0000259" key="4">
    <source>
        <dbReference type="Pfam" id="PF00891"/>
    </source>
</evidence>
<name>A0AAN9TZL1_9PEZI</name>
<protein>
    <recommendedName>
        <fullName evidence="4">O-methyltransferase C-terminal domain-containing protein</fullName>
    </recommendedName>
</protein>
<dbReference type="PANTHER" id="PTHR43712:SF12">
    <property type="entry name" value="STERIGMATOCYSTIN 8-O-METHYLTRANSFERASE"/>
    <property type="match status" value="1"/>
</dbReference>
<keyword evidence="6" id="KW-1185">Reference proteome</keyword>
<accession>A0AAN9TZL1</accession>
<dbReference type="InterPro" id="IPR036388">
    <property type="entry name" value="WH-like_DNA-bd_sf"/>
</dbReference>
<keyword evidence="2" id="KW-0808">Transferase</keyword>
<dbReference type="InterPro" id="IPR036390">
    <property type="entry name" value="WH_DNA-bd_sf"/>
</dbReference>
<keyword evidence="1" id="KW-0489">Methyltransferase</keyword>
<sequence>MSQQPHTSNGTSGAHIETDLVALANNILEKTKVVAEYLQANNLAAPTFAPDSTSIPETLISSPLYSSLKTSLEDLQRLIDGPRRFWRSFCVQGYDLAAVQIALDFGFFGLVPAGGDISLADVALKAGLDEDRVSRSIRMMITLGIFQEPRPGFVSHNSISDALRKDEELKATVHYSLDEMLKAASGTADALKEWPYQADSVHSPFSKRHGLPIFSYYEKNPYHAGRFARAMAGATKMDRHINELRDSFPWDTLNGTVVDVGGGSGHISIALARLYPSLKFIVQDGSTDMLAEGRTLLSDDVRDQVSFMQHSFFEPQQLRDVGAFLIRQCTHNWCDRDVVTMLKSIVPGLEGSKPGTPLLINDIVLPEHTGTLPPHAERELRQIDMIMLVSFGAKQRTRTEFETLLKEADPRFELHKVHADGSRLGLLEVYLKQ</sequence>